<dbReference type="Pfam" id="PF00356">
    <property type="entry name" value="LacI"/>
    <property type="match status" value="1"/>
</dbReference>
<accession>A0ABU1SFN4</accession>
<sequence length="361" mass="37471">MSSEASSTRAPAQGTATPSVRASAPTLHDVAREAGVSLATASRVLNGSARKVAESFRERVEGAAERLGYTANLSAQATARGTSPIIALLVADIADPYFGLIAAGVARGADERGLIVTIAVTERDPAREARIVRALRGQRPQGLILAASRRGEEDATSAELAAFTALGGRVVSFGESILGERSIEIDNVGGARLLGREMAALGYREAVVLGAAEGIRTSDDRIDGFIDGFTDGVRGGGGRIVRIHRGDFTRESGAASMRRALADGVEPGTVVFGMSDVVAIGAMSAIRDAGREVGADIAVCGFDDVPASLDMTPPLTSVRVPLTELGHQAFRATVDAEWTPEPLSLDVVLRASTPRVDGDRA</sequence>
<dbReference type="PANTHER" id="PTHR30146:SF109">
    <property type="entry name" value="HTH-TYPE TRANSCRIPTIONAL REGULATOR GALS"/>
    <property type="match status" value="1"/>
</dbReference>
<evidence type="ECO:0000256" key="1">
    <source>
        <dbReference type="ARBA" id="ARBA00023015"/>
    </source>
</evidence>
<feature type="domain" description="HTH lacI-type" evidence="5">
    <location>
        <begin position="25"/>
        <end position="80"/>
    </location>
</feature>
<name>A0ABU1SFN4_9MICO</name>
<dbReference type="SMART" id="SM00354">
    <property type="entry name" value="HTH_LACI"/>
    <property type="match status" value="1"/>
</dbReference>
<dbReference type="PROSITE" id="PS50932">
    <property type="entry name" value="HTH_LACI_2"/>
    <property type="match status" value="1"/>
</dbReference>
<dbReference type="PANTHER" id="PTHR30146">
    <property type="entry name" value="LACI-RELATED TRANSCRIPTIONAL REPRESSOR"/>
    <property type="match status" value="1"/>
</dbReference>
<proteinExistence type="predicted"/>
<keyword evidence="3" id="KW-0804">Transcription</keyword>
<dbReference type="InterPro" id="IPR028082">
    <property type="entry name" value="Peripla_BP_I"/>
</dbReference>
<dbReference type="CDD" id="cd01392">
    <property type="entry name" value="HTH_LacI"/>
    <property type="match status" value="1"/>
</dbReference>
<dbReference type="InterPro" id="IPR046335">
    <property type="entry name" value="LacI/GalR-like_sensor"/>
</dbReference>
<evidence type="ECO:0000313" key="6">
    <source>
        <dbReference type="EMBL" id="MDR6868382.1"/>
    </source>
</evidence>
<evidence type="ECO:0000313" key="7">
    <source>
        <dbReference type="Proteomes" id="UP001259347"/>
    </source>
</evidence>
<dbReference type="Proteomes" id="UP001259347">
    <property type="component" value="Unassembled WGS sequence"/>
</dbReference>
<evidence type="ECO:0000256" key="4">
    <source>
        <dbReference type="SAM" id="MobiDB-lite"/>
    </source>
</evidence>
<feature type="compositionally biased region" description="Polar residues" evidence="4">
    <location>
        <begin position="1"/>
        <end position="20"/>
    </location>
</feature>
<feature type="region of interest" description="Disordered" evidence="4">
    <location>
        <begin position="1"/>
        <end position="24"/>
    </location>
</feature>
<dbReference type="SUPFAM" id="SSF47413">
    <property type="entry name" value="lambda repressor-like DNA-binding domains"/>
    <property type="match status" value="1"/>
</dbReference>
<reference evidence="6 7" key="1">
    <citation type="submission" date="2023-07" db="EMBL/GenBank/DDBJ databases">
        <title>Sorghum-associated microbial communities from plants grown in Nebraska, USA.</title>
        <authorList>
            <person name="Schachtman D."/>
        </authorList>
    </citation>
    <scope>NUCLEOTIDE SEQUENCE [LARGE SCALE GENOMIC DNA]</scope>
    <source>
        <strain evidence="6 7">2980</strain>
    </source>
</reference>
<protein>
    <submittedName>
        <fullName evidence="6">LacI family transcriptional regulator</fullName>
    </submittedName>
</protein>
<dbReference type="Gene3D" id="1.10.260.40">
    <property type="entry name" value="lambda repressor-like DNA-binding domains"/>
    <property type="match status" value="1"/>
</dbReference>
<gene>
    <name evidence="6" type="ORF">J2Y69_002998</name>
</gene>
<comment type="caution">
    <text evidence="6">The sequence shown here is derived from an EMBL/GenBank/DDBJ whole genome shotgun (WGS) entry which is preliminary data.</text>
</comment>
<evidence type="ECO:0000259" key="5">
    <source>
        <dbReference type="PROSITE" id="PS50932"/>
    </source>
</evidence>
<keyword evidence="1" id="KW-0805">Transcription regulation</keyword>
<dbReference type="EMBL" id="JAVDUM010000014">
    <property type="protein sequence ID" value="MDR6868382.1"/>
    <property type="molecule type" value="Genomic_DNA"/>
</dbReference>
<dbReference type="Pfam" id="PF13377">
    <property type="entry name" value="Peripla_BP_3"/>
    <property type="match status" value="1"/>
</dbReference>
<dbReference type="RefSeq" id="WP_310022140.1">
    <property type="nucleotide sequence ID" value="NZ_JAVDUM010000014.1"/>
</dbReference>
<evidence type="ECO:0000256" key="2">
    <source>
        <dbReference type="ARBA" id="ARBA00023125"/>
    </source>
</evidence>
<organism evidence="6 7">
    <name type="scientific">Microbacterium resistens</name>
    <dbReference type="NCBI Taxonomy" id="156977"/>
    <lineage>
        <taxon>Bacteria</taxon>
        <taxon>Bacillati</taxon>
        <taxon>Actinomycetota</taxon>
        <taxon>Actinomycetes</taxon>
        <taxon>Micrococcales</taxon>
        <taxon>Microbacteriaceae</taxon>
        <taxon>Microbacterium</taxon>
    </lineage>
</organism>
<dbReference type="Gene3D" id="3.40.50.2300">
    <property type="match status" value="2"/>
</dbReference>
<dbReference type="SUPFAM" id="SSF53822">
    <property type="entry name" value="Periplasmic binding protein-like I"/>
    <property type="match status" value="1"/>
</dbReference>
<dbReference type="InterPro" id="IPR000843">
    <property type="entry name" value="HTH_LacI"/>
</dbReference>
<keyword evidence="2" id="KW-0238">DNA-binding</keyword>
<dbReference type="PRINTS" id="PR00036">
    <property type="entry name" value="HTHLACI"/>
</dbReference>
<dbReference type="CDD" id="cd06267">
    <property type="entry name" value="PBP1_LacI_sugar_binding-like"/>
    <property type="match status" value="1"/>
</dbReference>
<keyword evidence="7" id="KW-1185">Reference proteome</keyword>
<dbReference type="PROSITE" id="PS00356">
    <property type="entry name" value="HTH_LACI_1"/>
    <property type="match status" value="1"/>
</dbReference>
<evidence type="ECO:0000256" key="3">
    <source>
        <dbReference type="ARBA" id="ARBA00023163"/>
    </source>
</evidence>
<dbReference type="InterPro" id="IPR010982">
    <property type="entry name" value="Lambda_DNA-bd_dom_sf"/>
</dbReference>